<evidence type="ECO:0000256" key="10">
    <source>
        <dbReference type="ARBA" id="ARBA00022840"/>
    </source>
</evidence>
<dbReference type="EC" id="2.7.13.3" evidence="3"/>
<dbReference type="SUPFAM" id="SSF55890">
    <property type="entry name" value="Sporulation response regulatory protein Spo0B"/>
    <property type="match status" value="1"/>
</dbReference>
<keyword evidence="9" id="KW-0418">Kinase</keyword>
<evidence type="ECO:0000259" key="15">
    <source>
        <dbReference type="PROSITE" id="PS50109"/>
    </source>
</evidence>
<keyword evidence="17" id="KW-1185">Reference proteome</keyword>
<dbReference type="Pfam" id="PF02518">
    <property type="entry name" value="HATPase_c"/>
    <property type="match status" value="1"/>
</dbReference>
<keyword evidence="6" id="KW-0808">Transferase</keyword>
<dbReference type="SUPFAM" id="SSF103190">
    <property type="entry name" value="Sensory domain-like"/>
    <property type="match status" value="1"/>
</dbReference>
<keyword evidence="13 14" id="KW-0472">Membrane</keyword>
<evidence type="ECO:0000256" key="3">
    <source>
        <dbReference type="ARBA" id="ARBA00012438"/>
    </source>
</evidence>
<dbReference type="PRINTS" id="PR00344">
    <property type="entry name" value="BCTRLSENSOR"/>
</dbReference>
<evidence type="ECO:0000256" key="8">
    <source>
        <dbReference type="ARBA" id="ARBA00022741"/>
    </source>
</evidence>
<feature type="transmembrane region" description="Helical" evidence="14">
    <location>
        <begin position="39"/>
        <end position="63"/>
    </location>
</feature>
<dbReference type="Pfam" id="PF17203">
    <property type="entry name" value="sCache_3_2"/>
    <property type="match status" value="1"/>
</dbReference>
<dbReference type="Gene3D" id="3.30.450.20">
    <property type="entry name" value="PAS domain"/>
    <property type="match status" value="1"/>
</dbReference>
<accession>A0ABW1DFX1</accession>
<comment type="subcellular location">
    <subcellularLocation>
        <location evidence="2">Cell membrane</location>
        <topology evidence="2">Multi-pass membrane protein</topology>
    </subcellularLocation>
</comment>
<dbReference type="Gene3D" id="1.10.287.130">
    <property type="match status" value="1"/>
</dbReference>
<evidence type="ECO:0000256" key="9">
    <source>
        <dbReference type="ARBA" id="ARBA00022777"/>
    </source>
</evidence>
<organism evidence="16 17">
    <name type="scientific">Deinococcus petrolearius</name>
    <dbReference type="NCBI Taxonomy" id="1751295"/>
    <lineage>
        <taxon>Bacteria</taxon>
        <taxon>Thermotogati</taxon>
        <taxon>Deinococcota</taxon>
        <taxon>Deinococci</taxon>
        <taxon>Deinococcales</taxon>
        <taxon>Deinococcaceae</taxon>
        <taxon>Deinococcus</taxon>
    </lineage>
</organism>
<gene>
    <name evidence="16" type="ORF">ACFPQ6_01525</name>
</gene>
<evidence type="ECO:0000256" key="2">
    <source>
        <dbReference type="ARBA" id="ARBA00004651"/>
    </source>
</evidence>
<keyword evidence="4" id="KW-1003">Cell membrane</keyword>
<evidence type="ECO:0000256" key="6">
    <source>
        <dbReference type="ARBA" id="ARBA00022679"/>
    </source>
</evidence>
<dbReference type="RefSeq" id="WP_380045698.1">
    <property type="nucleotide sequence ID" value="NZ_JBHSOH010000003.1"/>
</dbReference>
<keyword evidence="5" id="KW-0597">Phosphoprotein</keyword>
<dbReference type="InterPro" id="IPR033463">
    <property type="entry name" value="sCache_3"/>
</dbReference>
<evidence type="ECO:0000256" key="5">
    <source>
        <dbReference type="ARBA" id="ARBA00022553"/>
    </source>
</evidence>
<dbReference type="PROSITE" id="PS50109">
    <property type="entry name" value="HIS_KIN"/>
    <property type="match status" value="1"/>
</dbReference>
<dbReference type="Gene3D" id="3.30.565.10">
    <property type="entry name" value="Histidine kinase-like ATPase, C-terminal domain"/>
    <property type="match status" value="1"/>
</dbReference>
<feature type="domain" description="Histidine kinase" evidence="15">
    <location>
        <begin position="442"/>
        <end position="549"/>
    </location>
</feature>
<evidence type="ECO:0000256" key="11">
    <source>
        <dbReference type="ARBA" id="ARBA00022989"/>
    </source>
</evidence>
<evidence type="ECO:0000256" key="14">
    <source>
        <dbReference type="SAM" id="Phobius"/>
    </source>
</evidence>
<protein>
    <recommendedName>
        <fullName evidence="3">histidine kinase</fullName>
        <ecNumber evidence="3">2.7.13.3</ecNumber>
    </recommendedName>
</protein>
<evidence type="ECO:0000256" key="13">
    <source>
        <dbReference type="ARBA" id="ARBA00023136"/>
    </source>
</evidence>
<evidence type="ECO:0000256" key="12">
    <source>
        <dbReference type="ARBA" id="ARBA00023012"/>
    </source>
</evidence>
<dbReference type="SUPFAM" id="SSF55874">
    <property type="entry name" value="ATPase domain of HSP90 chaperone/DNA topoisomerase II/histidine kinase"/>
    <property type="match status" value="1"/>
</dbReference>
<dbReference type="InterPro" id="IPR004358">
    <property type="entry name" value="Sig_transdc_His_kin-like_C"/>
</dbReference>
<dbReference type="InterPro" id="IPR016120">
    <property type="entry name" value="Sig_transdc_His_kin_SpoOB"/>
</dbReference>
<dbReference type="PANTHER" id="PTHR43547">
    <property type="entry name" value="TWO-COMPONENT HISTIDINE KINASE"/>
    <property type="match status" value="1"/>
</dbReference>
<dbReference type="InterPro" id="IPR029151">
    <property type="entry name" value="Sensor-like_sf"/>
</dbReference>
<dbReference type="GO" id="GO:0005524">
    <property type="term" value="F:ATP binding"/>
    <property type="evidence" value="ECO:0007669"/>
    <property type="project" value="UniProtKB-KW"/>
</dbReference>
<name>A0ABW1DFX1_9DEIO</name>
<evidence type="ECO:0000256" key="1">
    <source>
        <dbReference type="ARBA" id="ARBA00000085"/>
    </source>
</evidence>
<keyword evidence="12" id="KW-0902">Two-component regulatory system</keyword>
<dbReference type="EMBL" id="JBHSOH010000003">
    <property type="protein sequence ID" value="MFC5846977.1"/>
    <property type="molecule type" value="Genomic_DNA"/>
</dbReference>
<keyword evidence="7 14" id="KW-0812">Transmembrane</keyword>
<sequence>MSLRRPDPATPRAARHVPTLAREVALPHTPQLLQVRTRLFLLTLGAFLLLALPLAALASAALLRGVHQTFADRALRESRLVATLPPVVAALSGNAAERAGLNTLIGRYRLTLGAAYVVVTDRSTHRLTHPDLARIGEPMVGGDFRSFLRGQSVTETVEGTLGRSVRAKVPVVSGGGEVLGLASVGFLLPQVRDVFWQVIRAALPWYLGALLLALGLARALARRIGHEMLNLEPEQISGALLSFRAVLNSLDEGVVVARAGQIHVMNPQARALLGMQPPELPVPLPAPLRGLPDTTTPLDVGGRPLLVSAREVEAGPLTPQGAATQVITLRDLARVRELADELTQAQRYAELLRAQTHEFTNRLHTLAGLIHLGETGEALRLIHTQAGRHQAHAGAVGRLRHLRLAALLLGKYDRAAEVGVELTLDPLCALPARLPTGVPELLELAAGNLIENAFEALAGQPGAEVRVLIAADPEGVVLEVRDNGPGVPPELAAVLGERGRSSKGQGRGVGLSLVRTRARALGAALTYDRPTDEGGRPWTRFTLDLPLPEEPT</sequence>
<keyword evidence="10 16" id="KW-0067">ATP-binding</keyword>
<keyword evidence="11 14" id="KW-1133">Transmembrane helix</keyword>
<dbReference type="InterPro" id="IPR003594">
    <property type="entry name" value="HATPase_dom"/>
</dbReference>
<evidence type="ECO:0000256" key="4">
    <source>
        <dbReference type="ARBA" id="ARBA00022475"/>
    </source>
</evidence>
<comment type="catalytic activity">
    <reaction evidence="1">
        <text>ATP + protein L-histidine = ADP + protein N-phospho-L-histidine.</text>
        <dbReference type="EC" id="2.7.13.3"/>
    </reaction>
</comment>
<keyword evidence="8" id="KW-0547">Nucleotide-binding</keyword>
<proteinExistence type="predicted"/>
<dbReference type="Proteomes" id="UP001595979">
    <property type="component" value="Unassembled WGS sequence"/>
</dbReference>
<evidence type="ECO:0000313" key="16">
    <source>
        <dbReference type="EMBL" id="MFC5846977.1"/>
    </source>
</evidence>
<comment type="caution">
    <text evidence="16">The sequence shown here is derived from an EMBL/GenBank/DDBJ whole genome shotgun (WGS) entry which is preliminary data.</text>
</comment>
<reference evidence="17" key="1">
    <citation type="journal article" date="2019" name="Int. J. Syst. Evol. Microbiol.">
        <title>The Global Catalogue of Microorganisms (GCM) 10K type strain sequencing project: providing services to taxonomists for standard genome sequencing and annotation.</title>
        <authorList>
            <consortium name="The Broad Institute Genomics Platform"/>
            <consortium name="The Broad Institute Genome Sequencing Center for Infectious Disease"/>
            <person name="Wu L."/>
            <person name="Ma J."/>
        </authorList>
    </citation>
    <scope>NUCLEOTIDE SEQUENCE [LARGE SCALE GENOMIC DNA]</scope>
    <source>
        <strain evidence="17">CGMCC 1.15053</strain>
    </source>
</reference>
<dbReference type="InterPro" id="IPR036890">
    <property type="entry name" value="HATPase_C_sf"/>
</dbReference>
<dbReference type="SMART" id="SM00387">
    <property type="entry name" value="HATPase_c"/>
    <property type="match status" value="1"/>
</dbReference>
<dbReference type="InterPro" id="IPR005467">
    <property type="entry name" value="His_kinase_dom"/>
</dbReference>
<evidence type="ECO:0000313" key="17">
    <source>
        <dbReference type="Proteomes" id="UP001595979"/>
    </source>
</evidence>
<dbReference type="PANTHER" id="PTHR43547:SF10">
    <property type="entry name" value="SENSOR HISTIDINE KINASE DCUS"/>
    <property type="match status" value="1"/>
</dbReference>
<evidence type="ECO:0000256" key="7">
    <source>
        <dbReference type="ARBA" id="ARBA00022692"/>
    </source>
</evidence>